<dbReference type="SUPFAM" id="SSF75011">
    <property type="entry name" value="3-carboxy-cis,cis-mucoante lactonizing enzyme"/>
    <property type="match status" value="1"/>
</dbReference>
<evidence type="ECO:0008006" key="3">
    <source>
        <dbReference type="Google" id="ProtNLM"/>
    </source>
</evidence>
<dbReference type="Proteomes" id="UP000184050">
    <property type="component" value="Unassembled WGS sequence"/>
</dbReference>
<dbReference type="AlphaFoldDB" id="A0A1M6M3V7"/>
<evidence type="ECO:0000313" key="2">
    <source>
        <dbReference type="Proteomes" id="UP000184050"/>
    </source>
</evidence>
<name>A0A1M6M3V7_9BACT</name>
<keyword evidence="2" id="KW-1185">Reference proteome</keyword>
<dbReference type="RefSeq" id="WP_073172119.1">
    <property type="nucleotide sequence ID" value="NZ_FQZE01000030.1"/>
</dbReference>
<reference evidence="1 2" key="1">
    <citation type="submission" date="2016-11" db="EMBL/GenBank/DDBJ databases">
        <authorList>
            <person name="Jaros S."/>
            <person name="Januszkiewicz K."/>
            <person name="Wedrychowicz H."/>
        </authorList>
    </citation>
    <scope>NUCLEOTIDE SEQUENCE [LARGE SCALE GENOMIC DNA]</scope>
    <source>
        <strain evidence="1 2">DSM 27063</strain>
    </source>
</reference>
<proteinExistence type="predicted"/>
<evidence type="ECO:0000313" key="1">
    <source>
        <dbReference type="EMBL" id="SHJ78112.1"/>
    </source>
</evidence>
<accession>A0A1M6M3V7</accession>
<dbReference type="EMBL" id="FQZE01000030">
    <property type="protein sequence ID" value="SHJ78112.1"/>
    <property type="molecule type" value="Genomic_DNA"/>
</dbReference>
<sequence length="248" mass="28421">MKQLIILGFIILIGLQSCEKNNDNSINDYSSKNEITIPTESPRGLAFDGEYLWYSDDSDNNLYKLSSNGTILKTLDLNDCKITGFEFYDNYIWCINDTTVLNDTTISHYPFSSIYKYSKTGERLDTILIQASGNTQRPEFIGITISDSKIIGSSNQGWSSCLYSIDFENKAKTMLQYHYLTGLTTHNDTIFAIDRSNINKNRIVCFDSEYNIIIDKSIDIEYIASDLAYANNDLWICDRENKILRKIE</sequence>
<protein>
    <recommendedName>
        <fullName evidence="3">DUF5050 domain-containing protein</fullName>
    </recommendedName>
</protein>
<gene>
    <name evidence="1" type="ORF">SAMN05444280_1305</name>
</gene>
<dbReference type="STRING" id="1168035.SAMN05444280_1305"/>
<dbReference type="OrthoDB" id="9782304at2"/>
<organism evidence="1 2">
    <name type="scientific">Tangfeifania diversioriginum</name>
    <dbReference type="NCBI Taxonomy" id="1168035"/>
    <lineage>
        <taxon>Bacteria</taxon>
        <taxon>Pseudomonadati</taxon>
        <taxon>Bacteroidota</taxon>
        <taxon>Bacteroidia</taxon>
        <taxon>Marinilabiliales</taxon>
        <taxon>Prolixibacteraceae</taxon>
        <taxon>Tangfeifania</taxon>
    </lineage>
</organism>
<dbReference type="PROSITE" id="PS51257">
    <property type="entry name" value="PROKAR_LIPOPROTEIN"/>
    <property type="match status" value="1"/>
</dbReference>